<comment type="caution">
    <text evidence="3">The sequence shown here is derived from an EMBL/GenBank/DDBJ whole genome shotgun (WGS) entry which is preliminary data.</text>
</comment>
<feature type="transmembrane region" description="Helical" evidence="2">
    <location>
        <begin position="32"/>
        <end position="50"/>
    </location>
</feature>
<keyword evidence="2" id="KW-1133">Transmembrane helix</keyword>
<name>A0ABS0YT02_9BACT</name>
<proteinExistence type="predicted"/>
<evidence type="ECO:0000256" key="1">
    <source>
        <dbReference type="SAM" id="Coils"/>
    </source>
</evidence>
<dbReference type="Proteomes" id="UP000641025">
    <property type="component" value="Unassembled WGS sequence"/>
</dbReference>
<dbReference type="Pfam" id="PF10066">
    <property type="entry name" value="DUF2304"/>
    <property type="match status" value="1"/>
</dbReference>
<evidence type="ECO:0000313" key="4">
    <source>
        <dbReference type="Proteomes" id="UP000641025"/>
    </source>
</evidence>
<organism evidence="3 4">
    <name type="scientific">Geomonas propionica</name>
    <dbReference type="NCBI Taxonomy" id="2798582"/>
    <lineage>
        <taxon>Bacteria</taxon>
        <taxon>Pseudomonadati</taxon>
        <taxon>Thermodesulfobacteriota</taxon>
        <taxon>Desulfuromonadia</taxon>
        <taxon>Geobacterales</taxon>
        <taxon>Geobacteraceae</taxon>
        <taxon>Geomonas</taxon>
    </lineage>
</organism>
<keyword evidence="4" id="KW-1185">Reference proteome</keyword>
<dbReference type="RefSeq" id="WP_199395549.1">
    <property type="nucleotide sequence ID" value="NZ_JAEMHK010000009.1"/>
</dbReference>
<evidence type="ECO:0000313" key="3">
    <source>
        <dbReference type="EMBL" id="MBJ6801051.1"/>
    </source>
</evidence>
<protein>
    <submittedName>
        <fullName evidence="3">DUF2304 domain-containing protein</fullName>
    </submittedName>
</protein>
<accession>A0ABS0YT02</accession>
<evidence type="ECO:0000256" key="2">
    <source>
        <dbReference type="SAM" id="Phobius"/>
    </source>
</evidence>
<sequence>MDLTKIASLGLSVGIFCFVVWLVRERRLREKYALLWLCTSVFVILLTVSRRILEVAALSIGIYYPPSLLFLVGVLFLLLVAVGHSVTLSRLSESNHNLAQEVALLRKQVEDLREQQKVQKQ</sequence>
<dbReference type="InterPro" id="IPR019277">
    <property type="entry name" value="DUF2304"/>
</dbReference>
<feature type="transmembrane region" description="Helical" evidence="2">
    <location>
        <begin position="62"/>
        <end position="82"/>
    </location>
</feature>
<keyword evidence="1" id="KW-0175">Coiled coil</keyword>
<reference evidence="3 4" key="1">
    <citation type="submission" date="2020-12" db="EMBL/GenBank/DDBJ databases">
        <title>Geomonas sp. Red259, isolated from paddy soil.</title>
        <authorList>
            <person name="Xu Z."/>
            <person name="Zhang Z."/>
            <person name="Masuda Y."/>
            <person name="Itoh H."/>
            <person name="Senoo K."/>
        </authorList>
    </citation>
    <scope>NUCLEOTIDE SEQUENCE [LARGE SCALE GENOMIC DNA]</scope>
    <source>
        <strain evidence="3 4">Red259</strain>
    </source>
</reference>
<keyword evidence="2" id="KW-0812">Transmembrane</keyword>
<keyword evidence="2" id="KW-0472">Membrane</keyword>
<feature type="coiled-coil region" evidence="1">
    <location>
        <begin position="88"/>
        <end position="115"/>
    </location>
</feature>
<feature type="transmembrane region" description="Helical" evidence="2">
    <location>
        <begin position="6"/>
        <end position="23"/>
    </location>
</feature>
<dbReference type="EMBL" id="JAEMHK010000009">
    <property type="protein sequence ID" value="MBJ6801051.1"/>
    <property type="molecule type" value="Genomic_DNA"/>
</dbReference>
<gene>
    <name evidence="3" type="ORF">JFN90_13025</name>
</gene>